<reference evidence="14 15" key="1">
    <citation type="submission" date="2011-01" db="EMBL/GenBank/DDBJ databases">
        <title>Whole genome sequence of Amphibacillus xylinus NBRC 15112.</title>
        <authorList>
            <person name="Nakazawa H."/>
            <person name="Katano Y."/>
            <person name="Nakamura S."/>
            <person name="Sasagawa M."/>
            <person name="Fukada J."/>
            <person name="Arai T."/>
            <person name="Sasakura N."/>
            <person name="Mochizuki D."/>
            <person name="Hosoyama A."/>
            <person name="Harada K."/>
            <person name="Horikawa H."/>
            <person name="Kato Y."/>
            <person name="Harada T."/>
            <person name="Sasaki K."/>
            <person name="Sekiguchi M."/>
            <person name="Hodoyama M."/>
            <person name="Nishiko R."/>
            <person name="Narita H."/>
            <person name="Hanamaki A."/>
            <person name="Hata C."/>
            <person name="Konno Y."/>
            <person name="Niimura Y."/>
            <person name="Yamazaki S."/>
            <person name="Fujita N."/>
        </authorList>
    </citation>
    <scope>NUCLEOTIDE SEQUENCE [LARGE SCALE GENOMIC DNA]</scope>
    <source>
        <strain evidence="15">ATCC 51415 / DSM 6626 / JCM 7361 / LMG 17667 / NBRC 15112 / Ep01</strain>
    </source>
</reference>
<organism evidence="14 15">
    <name type="scientific">Amphibacillus xylanus (strain ATCC 51415 / DSM 6626 / JCM 7361 / LMG 17667 / NBRC 15112 / Ep01)</name>
    <dbReference type="NCBI Taxonomy" id="698758"/>
    <lineage>
        <taxon>Bacteria</taxon>
        <taxon>Bacillati</taxon>
        <taxon>Bacillota</taxon>
        <taxon>Bacilli</taxon>
        <taxon>Bacillales</taxon>
        <taxon>Bacillaceae</taxon>
        <taxon>Amphibacillus</taxon>
    </lineage>
</organism>
<dbReference type="GO" id="GO:0042910">
    <property type="term" value="F:xenobiotic transmembrane transporter activity"/>
    <property type="evidence" value="ECO:0007669"/>
    <property type="project" value="InterPro"/>
</dbReference>
<dbReference type="RefSeq" id="WP_015010926.1">
    <property type="nucleotide sequence ID" value="NC_018704.1"/>
</dbReference>
<evidence type="ECO:0000313" key="14">
    <source>
        <dbReference type="EMBL" id="BAM48343.1"/>
    </source>
</evidence>
<keyword evidence="9 13" id="KW-1133">Transmembrane helix</keyword>
<keyword evidence="11 13" id="KW-0472">Membrane</keyword>
<evidence type="ECO:0000256" key="7">
    <source>
        <dbReference type="ARBA" id="ARBA00022475"/>
    </source>
</evidence>
<dbReference type="PIRSF" id="PIRSF006603">
    <property type="entry name" value="DinF"/>
    <property type="match status" value="1"/>
</dbReference>
<gene>
    <name evidence="14" type="ordered locus">AXY_22110</name>
</gene>
<evidence type="ECO:0000256" key="11">
    <source>
        <dbReference type="ARBA" id="ARBA00023136"/>
    </source>
</evidence>
<keyword evidence="8 13" id="KW-0812">Transmembrane</keyword>
<keyword evidence="6" id="KW-0050">Antiport</keyword>
<evidence type="ECO:0000256" key="4">
    <source>
        <dbReference type="ARBA" id="ARBA00020268"/>
    </source>
</evidence>
<comment type="similarity">
    <text evidence="3">Belongs to the multi antimicrobial extrusion (MATE) (TC 2.A.66.1) family.</text>
</comment>
<evidence type="ECO:0000256" key="12">
    <source>
        <dbReference type="ARBA" id="ARBA00031636"/>
    </source>
</evidence>
<evidence type="ECO:0000256" key="5">
    <source>
        <dbReference type="ARBA" id="ARBA00022448"/>
    </source>
</evidence>
<feature type="transmembrane region" description="Helical" evidence="13">
    <location>
        <begin position="57"/>
        <end position="80"/>
    </location>
</feature>
<feature type="transmembrane region" description="Helical" evidence="13">
    <location>
        <begin position="192"/>
        <end position="212"/>
    </location>
</feature>
<dbReference type="OrthoDB" id="9776324at2"/>
<sequence length="471" mass="52005">MGKDMTTGNPIKLIFYFALPMFFGNIFQQFYNMADTFIVSQTIGIDALAAVGSTGSINFLIIGLAIGITAGLSVITAQRFGRKDFEGLRRSLGTSLIIVVIVSVILTYFATKNTRTILELMQTPPEIIDYAYDYLFIIFAGIGITVLFNFLSNILRAIGDSRTPLIFLIIASILNVILDYTFILVFNMGVSGVGYATVIAQFVATILCLIYIKRRVPILRIYKEDWTKDWSEYKEHLRVGLPYGFQYSIIAVGTIAVQITLNRLGAVSVAAYTSANKIDQLLTMPLQTIGVAISTYVAQNFGARKYARIKEGVTKTLKITILYGFTIGLILWFFGQTLTLIFVDGNNEAVLSLAQQYFRIQAPFYPFLSMIFVLRLSLQGLGNSFAPTLAGAMELVARVFGAIILSNLFGFAGAIMSNPLAWISAVVILIPTYYATEKLIVNEPTPLAKKLAFGSKNVIKNVQLEECHACH</sequence>
<proteinExistence type="inferred from homology"/>
<dbReference type="InterPro" id="IPR002528">
    <property type="entry name" value="MATE_fam"/>
</dbReference>
<dbReference type="PANTHER" id="PTHR43298">
    <property type="entry name" value="MULTIDRUG RESISTANCE PROTEIN NORM-RELATED"/>
    <property type="match status" value="1"/>
</dbReference>
<feature type="transmembrane region" description="Helical" evidence="13">
    <location>
        <begin position="163"/>
        <end position="186"/>
    </location>
</feature>
<evidence type="ECO:0000256" key="6">
    <source>
        <dbReference type="ARBA" id="ARBA00022449"/>
    </source>
</evidence>
<dbReference type="PANTHER" id="PTHR43298:SF2">
    <property type="entry name" value="FMN_FAD EXPORTER YEEO-RELATED"/>
    <property type="match status" value="1"/>
</dbReference>
<keyword evidence="10" id="KW-0406">Ion transport</keyword>
<feature type="transmembrane region" description="Helical" evidence="13">
    <location>
        <begin position="281"/>
        <end position="298"/>
    </location>
</feature>
<evidence type="ECO:0000256" key="10">
    <source>
        <dbReference type="ARBA" id="ARBA00023065"/>
    </source>
</evidence>
<dbReference type="EMBL" id="AP012050">
    <property type="protein sequence ID" value="BAM48343.1"/>
    <property type="molecule type" value="Genomic_DNA"/>
</dbReference>
<dbReference type="GO" id="GO:0006811">
    <property type="term" value="P:monoatomic ion transport"/>
    <property type="evidence" value="ECO:0007669"/>
    <property type="project" value="UniProtKB-KW"/>
</dbReference>
<dbReference type="GO" id="GO:0005886">
    <property type="term" value="C:plasma membrane"/>
    <property type="evidence" value="ECO:0007669"/>
    <property type="project" value="UniProtKB-SubCell"/>
</dbReference>
<comment type="function">
    <text evidence="1">Multidrug efflux pump.</text>
</comment>
<dbReference type="InterPro" id="IPR048279">
    <property type="entry name" value="MdtK-like"/>
</dbReference>
<feature type="transmembrane region" description="Helical" evidence="13">
    <location>
        <begin position="13"/>
        <end position="31"/>
    </location>
</feature>
<dbReference type="HOGENOM" id="CLU_012893_5_0_9"/>
<evidence type="ECO:0000313" key="15">
    <source>
        <dbReference type="Proteomes" id="UP000006294"/>
    </source>
</evidence>
<feature type="transmembrane region" description="Helical" evidence="13">
    <location>
        <begin position="131"/>
        <end position="151"/>
    </location>
</feature>
<dbReference type="CDD" id="cd13138">
    <property type="entry name" value="MATE_yoeA_like"/>
    <property type="match status" value="1"/>
</dbReference>
<keyword evidence="15" id="KW-1185">Reference proteome</keyword>
<dbReference type="AlphaFoldDB" id="K0J818"/>
<evidence type="ECO:0000256" key="2">
    <source>
        <dbReference type="ARBA" id="ARBA00004651"/>
    </source>
</evidence>
<evidence type="ECO:0000256" key="8">
    <source>
        <dbReference type="ARBA" id="ARBA00022692"/>
    </source>
</evidence>
<feature type="transmembrane region" description="Helical" evidence="13">
    <location>
        <begin position="92"/>
        <end position="111"/>
    </location>
</feature>
<evidence type="ECO:0000256" key="1">
    <source>
        <dbReference type="ARBA" id="ARBA00003408"/>
    </source>
</evidence>
<feature type="transmembrane region" description="Helical" evidence="13">
    <location>
        <begin position="363"/>
        <end position="383"/>
    </location>
</feature>
<dbReference type="Proteomes" id="UP000006294">
    <property type="component" value="Chromosome"/>
</dbReference>
<accession>K0J818</accession>
<feature type="transmembrane region" description="Helical" evidence="13">
    <location>
        <begin position="243"/>
        <end position="261"/>
    </location>
</feature>
<keyword evidence="5" id="KW-0813">Transport</keyword>
<dbReference type="InterPro" id="IPR050222">
    <property type="entry name" value="MATE_MdtK"/>
</dbReference>
<dbReference type="NCBIfam" id="TIGR00797">
    <property type="entry name" value="matE"/>
    <property type="match status" value="1"/>
</dbReference>
<dbReference type="eggNOG" id="COG0534">
    <property type="taxonomic scope" value="Bacteria"/>
</dbReference>
<protein>
    <recommendedName>
        <fullName evidence="4">Probable multidrug resistance protein NorM</fullName>
    </recommendedName>
    <alternativeName>
        <fullName evidence="12">Multidrug-efflux transporter</fullName>
    </alternativeName>
</protein>
<dbReference type="PATRIC" id="fig|698758.3.peg.2222"/>
<dbReference type="Pfam" id="PF01554">
    <property type="entry name" value="MatE"/>
    <property type="match status" value="2"/>
</dbReference>
<name>K0J818_AMPXN</name>
<evidence type="ECO:0000256" key="3">
    <source>
        <dbReference type="ARBA" id="ARBA00010199"/>
    </source>
</evidence>
<dbReference type="KEGG" id="axl:AXY_22110"/>
<evidence type="ECO:0000256" key="13">
    <source>
        <dbReference type="SAM" id="Phobius"/>
    </source>
</evidence>
<dbReference type="GO" id="GO:0015297">
    <property type="term" value="F:antiporter activity"/>
    <property type="evidence" value="ECO:0007669"/>
    <property type="project" value="UniProtKB-KW"/>
</dbReference>
<dbReference type="STRING" id="698758.AXY_22110"/>
<comment type="subcellular location">
    <subcellularLocation>
        <location evidence="2">Cell membrane</location>
        <topology evidence="2">Multi-pass membrane protein</topology>
    </subcellularLocation>
</comment>
<evidence type="ECO:0000256" key="9">
    <source>
        <dbReference type="ARBA" id="ARBA00022989"/>
    </source>
</evidence>
<keyword evidence="7" id="KW-1003">Cell membrane</keyword>
<feature type="transmembrane region" description="Helical" evidence="13">
    <location>
        <begin position="319"/>
        <end position="343"/>
    </location>
</feature>